<comment type="caution">
    <text evidence="1">The sequence shown here is derived from an EMBL/GenBank/DDBJ whole genome shotgun (WGS) entry which is preliminary data.</text>
</comment>
<dbReference type="EMBL" id="JACOPQ010000007">
    <property type="protein sequence ID" value="MBC5737314.1"/>
    <property type="molecule type" value="Genomic_DNA"/>
</dbReference>
<sequence>MTLMELSLEYRDHARALRGRIVELKGLRGDVDEGERLFLDRRVKLLETMWRETRELAVLTGRYYDRGYRRNAKYTL</sequence>
<organism evidence="1 2">
    <name type="scientific">Lawsonibacter faecis</name>
    <dbReference type="NCBI Taxonomy" id="2763052"/>
    <lineage>
        <taxon>Bacteria</taxon>
        <taxon>Bacillati</taxon>
        <taxon>Bacillota</taxon>
        <taxon>Clostridia</taxon>
        <taxon>Eubacteriales</taxon>
        <taxon>Oscillospiraceae</taxon>
        <taxon>Lawsonibacter</taxon>
    </lineage>
</organism>
<reference evidence="1" key="1">
    <citation type="submission" date="2020-08" db="EMBL/GenBank/DDBJ databases">
        <title>Genome public.</title>
        <authorList>
            <person name="Liu C."/>
            <person name="Sun Q."/>
        </authorList>
    </citation>
    <scope>NUCLEOTIDE SEQUENCE</scope>
    <source>
        <strain evidence="1">NSJ-52</strain>
    </source>
</reference>
<evidence type="ECO:0000313" key="1">
    <source>
        <dbReference type="EMBL" id="MBC5737314.1"/>
    </source>
</evidence>
<evidence type="ECO:0000313" key="2">
    <source>
        <dbReference type="Proteomes" id="UP000607645"/>
    </source>
</evidence>
<gene>
    <name evidence="1" type="ORF">H8S62_09890</name>
</gene>
<protein>
    <submittedName>
        <fullName evidence="1">Uncharacterized protein</fullName>
    </submittedName>
</protein>
<dbReference type="AlphaFoldDB" id="A0A8J6MD85"/>
<keyword evidence="2" id="KW-1185">Reference proteome</keyword>
<name>A0A8J6MD85_9FIRM</name>
<accession>A0A8J6MD85</accession>
<dbReference type="Proteomes" id="UP000607645">
    <property type="component" value="Unassembled WGS sequence"/>
</dbReference>
<proteinExistence type="predicted"/>